<dbReference type="GO" id="GO:0005886">
    <property type="term" value="C:plasma membrane"/>
    <property type="evidence" value="ECO:0007669"/>
    <property type="project" value="TreeGrafter"/>
</dbReference>
<dbReference type="AlphaFoldDB" id="A0AAJ0HQ60"/>
<dbReference type="Pfam" id="PF07690">
    <property type="entry name" value="MFS_1"/>
    <property type="match status" value="1"/>
</dbReference>
<comment type="subcellular location">
    <subcellularLocation>
        <location evidence="1">Membrane</location>
        <topology evidence="1">Multi-pass membrane protein</topology>
    </subcellularLocation>
</comment>
<evidence type="ECO:0000259" key="6">
    <source>
        <dbReference type="PROSITE" id="PS50850"/>
    </source>
</evidence>
<dbReference type="PROSITE" id="PS50850">
    <property type="entry name" value="MFS"/>
    <property type="match status" value="1"/>
</dbReference>
<evidence type="ECO:0000256" key="2">
    <source>
        <dbReference type="ARBA" id="ARBA00022692"/>
    </source>
</evidence>
<feature type="transmembrane region" description="Helical" evidence="5">
    <location>
        <begin position="25"/>
        <end position="43"/>
    </location>
</feature>
<dbReference type="PANTHER" id="PTHR23502:SF74">
    <property type="entry name" value="MAJOR FACILITATOR SUPERFAMILY (MFS) PROFILE DOMAIN-CONTAINING PROTEIN"/>
    <property type="match status" value="1"/>
</dbReference>
<feature type="transmembrane region" description="Helical" evidence="5">
    <location>
        <begin position="114"/>
        <end position="137"/>
    </location>
</feature>
<feature type="transmembrane region" description="Helical" evidence="5">
    <location>
        <begin position="343"/>
        <end position="365"/>
    </location>
</feature>
<keyword evidence="2 5" id="KW-0812">Transmembrane</keyword>
<evidence type="ECO:0000256" key="5">
    <source>
        <dbReference type="SAM" id="Phobius"/>
    </source>
</evidence>
<feature type="transmembrane region" description="Helical" evidence="5">
    <location>
        <begin position="287"/>
        <end position="306"/>
    </location>
</feature>
<dbReference type="InterPro" id="IPR020846">
    <property type="entry name" value="MFS_dom"/>
</dbReference>
<organism evidence="7 8">
    <name type="scientific">Lasiosphaeria hispida</name>
    <dbReference type="NCBI Taxonomy" id="260671"/>
    <lineage>
        <taxon>Eukaryota</taxon>
        <taxon>Fungi</taxon>
        <taxon>Dikarya</taxon>
        <taxon>Ascomycota</taxon>
        <taxon>Pezizomycotina</taxon>
        <taxon>Sordariomycetes</taxon>
        <taxon>Sordariomycetidae</taxon>
        <taxon>Sordariales</taxon>
        <taxon>Lasiosphaeriaceae</taxon>
        <taxon>Lasiosphaeria</taxon>
    </lineage>
</organism>
<dbReference type="InterPro" id="IPR011701">
    <property type="entry name" value="MFS"/>
</dbReference>
<evidence type="ECO:0000256" key="4">
    <source>
        <dbReference type="ARBA" id="ARBA00023136"/>
    </source>
</evidence>
<reference evidence="7" key="2">
    <citation type="submission" date="2023-06" db="EMBL/GenBank/DDBJ databases">
        <authorList>
            <consortium name="Lawrence Berkeley National Laboratory"/>
            <person name="Haridas S."/>
            <person name="Hensen N."/>
            <person name="Bonometti L."/>
            <person name="Westerberg I."/>
            <person name="Brannstrom I.O."/>
            <person name="Guillou S."/>
            <person name="Cros-Aarteil S."/>
            <person name="Calhoun S."/>
            <person name="Kuo A."/>
            <person name="Mondo S."/>
            <person name="Pangilinan J."/>
            <person name="Riley R."/>
            <person name="Labutti K."/>
            <person name="Andreopoulos B."/>
            <person name="Lipzen A."/>
            <person name="Chen C."/>
            <person name="Yanf M."/>
            <person name="Daum C."/>
            <person name="Ng V."/>
            <person name="Clum A."/>
            <person name="Steindorff A."/>
            <person name="Ohm R."/>
            <person name="Martin F."/>
            <person name="Silar P."/>
            <person name="Natvig D."/>
            <person name="Lalanne C."/>
            <person name="Gautier V."/>
            <person name="Ament-Velasquez S.L."/>
            <person name="Kruys A."/>
            <person name="Hutchinson M.I."/>
            <person name="Powell A.J."/>
            <person name="Barry K."/>
            <person name="Miller A.N."/>
            <person name="Grigoriev I.V."/>
            <person name="Debuchy R."/>
            <person name="Gladieux P."/>
            <person name="Thoren M.H."/>
            <person name="Johannesson H."/>
        </authorList>
    </citation>
    <scope>NUCLEOTIDE SEQUENCE</scope>
    <source>
        <strain evidence="7">CBS 955.72</strain>
    </source>
</reference>
<feature type="transmembrane region" description="Helical" evidence="5">
    <location>
        <begin position="208"/>
        <end position="230"/>
    </location>
</feature>
<feature type="transmembrane region" description="Helical" evidence="5">
    <location>
        <begin position="79"/>
        <end position="102"/>
    </location>
</feature>
<dbReference type="Proteomes" id="UP001275084">
    <property type="component" value="Unassembled WGS sequence"/>
</dbReference>
<reference evidence="7" key="1">
    <citation type="journal article" date="2023" name="Mol. Phylogenet. Evol.">
        <title>Genome-scale phylogeny and comparative genomics of the fungal order Sordariales.</title>
        <authorList>
            <person name="Hensen N."/>
            <person name="Bonometti L."/>
            <person name="Westerberg I."/>
            <person name="Brannstrom I.O."/>
            <person name="Guillou S."/>
            <person name="Cros-Aarteil S."/>
            <person name="Calhoun S."/>
            <person name="Haridas S."/>
            <person name="Kuo A."/>
            <person name="Mondo S."/>
            <person name="Pangilinan J."/>
            <person name="Riley R."/>
            <person name="LaButti K."/>
            <person name="Andreopoulos B."/>
            <person name="Lipzen A."/>
            <person name="Chen C."/>
            <person name="Yan M."/>
            <person name="Daum C."/>
            <person name="Ng V."/>
            <person name="Clum A."/>
            <person name="Steindorff A."/>
            <person name="Ohm R.A."/>
            <person name="Martin F."/>
            <person name="Silar P."/>
            <person name="Natvig D.O."/>
            <person name="Lalanne C."/>
            <person name="Gautier V."/>
            <person name="Ament-Velasquez S.L."/>
            <person name="Kruys A."/>
            <person name="Hutchinson M.I."/>
            <person name="Powell A.J."/>
            <person name="Barry K."/>
            <person name="Miller A.N."/>
            <person name="Grigoriev I.V."/>
            <person name="Debuchy R."/>
            <person name="Gladieux P."/>
            <person name="Hiltunen Thoren M."/>
            <person name="Johannesson H."/>
        </authorList>
    </citation>
    <scope>NUCLEOTIDE SEQUENCE</scope>
    <source>
        <strain evidence="7">CBS 955.72</strain>
    </source>
</reference>
<feature type="transmembrane region" description="Helical" evidence="5">
    <location>
        <begin position="55"/>
        <end position="73"/>
    </location>
</feature>
<name>A0AAJ0HQ60_9PEZI</name>
<evidence type="ECO:0000256" key="3">
    <source>
        <dbReference type="ARBA" id="ARBA00022989"/>
    </source>
</evidence>
<dbReference type="Gene3D" id="1.20.1250.20">
    <property type="entry name" value="MFS general substrate transporter like domains"/>
    <property type="match status" value="1"/>
</dbReference>
<sequence length="435" mass="46407">MGSTVTSNLSPYLEGAFGVPPGPQAVLPASAYLVGFIFGPLIFAPLSESHGRKPILATGFVFFALSVLGSALAPTWPSFLLFRFLTGTFGSPPLSVIGGVLADVFDDETVRGRMIMIWSASTIVGPLSGPIISGFVSPLGWRWAFWIAFIVAMASLGAVIALPETLASKLLMKKAARMNKQAGSRWFIAPADRTTLSRPLYLLCTEMLLSLTCVYMAFLYAVFFMLVRIFPSIFQGVYGFSAGISGVAFSIMGLGTFAACLAFLWYDSIALSISAKHPEKKAEYLRLPVGCASGPALVVSILWLGWASKPSVPWIVPLLAMVPYGFAYQLIYTAMINYLADAYGIYSASALAACAMTRSIAGALIPLATDKMLESLGIAWSCTVLAVIGAGLGFVPLLFIMYGEKIRQGSRFSAALRAQTGNPQGPELMRSLSAV</sequence>
<feature type="transmembrane region" description="Helical" evidence="5">
    <location>
        <begin position="143"/>
        <end position="163"/>
    </location>
</feature>
<dbReference type="EMBL" id="JAUIQD010000002">
    <property type="protein sequence ID" value="KAK3359444.1"/>
    <property type="molecule type" value="Genomic_DNA"/>
</dbReference>
<keyword evidence="4 5" id="KW-0472">Membrane</keyword>
<feature type="domain" description="Major facilitator superfamily (MFS) profile" evidence="6">
    <location>
        <begin position="1"/>
        <end position="407"/>
    </location>
</feature>
<feature type="transmembrane region" description="Helical" evidence="5">
    <location>
        <begin position="312"/>
        <end position="331"/>
    </location>
</feature>
<dbReference type="InterPro" id="IPR036259">
    <property type="entry name" value="MFS_trans_sf"/>
</dbReference>
<dbReference type="PANTHER" id="PTHR23502">
    <property type="entry name" value="MAJOR FACILITATOR SUPERFAMILY"/>
    <property type="match status" value="1"/>
</dbReference>
<accession>A0AAJ0HQ60</accession>
<keyword evidence="8" id="KW-1185">Reference proteome</keyword>
<gene>
    <name evidence="7" type="ORF">B0T25DRAFT_588314</name>
</gene>
<evidence type="ECO:0000313" key="8">
    <source>
        <dbReference type="Proteomes" id="UP001275084"/>
    </source>
</evidence>
<evidence type="ECO:0000256" key="1">
    <source>
        <dbReference type="ARBA" id="ARBA00004141"/>
    </source>
</evidence>
<feature type="transmembrane region" description="Helical" evidence="5">
    <location>
        <begin position="242"/>
        <end position="266"/>
    </location>
</feature>
<feature type="transmembrane region" description="Helical" evidence="5">
    <location>
        <begin position="377"/>
        <end position="402"/>
    </location>
</feature>
<dbReference type="SUPFAM" id="SSF103473">
    <property type="entry name" value="MFS general substrate transporter"/>
    <property type="match status" value="1"/>
</dbReference>
<protein>
    <submittedName>
        <fullName evidence="7">Major facilitator superfamily domain-containing protein</fullName>
    </submittedName>
</protein>
<keyword evidence="3 5" id="KW-1133">Transmembrane helix</keyword>
<proteinExistence type="predicted"/>
<dbReference type="GO" id="GO:0022857">
    <property type="term" value="F:transmembrane transporter activity"/>
    <property type="evidence" value="ECO:0007669"/>
    <property type="project" value="InterPro"/>
</dbReference>
<comment type="caution">
    <text evidence="7">The sequence shown here is derived from an EMBL/GenBank/DDBJ whole genome shotgun (WGS) entry which is preliminary data.</text>
</comment>
<evidence type="ECO:0000313" key="7">
    <source>
        <dbReference type="EMBL" id="KAK3359444.1"/>
    </source>
</evidence>